<sequence length="107" mass="12612">GLQLSLLCRLQGTWARADDDNPYFKNIRVDYYNSLLYGLPEYQLNKLQRVQNMCARLICNESKYCHITPLLVDLHWLPVKFRIEFKILLIVCKIFKGLAPSYLSFLI</sequence>
<feature type="non-terminal residue" evidence="1">
    <location>
        <position position="107"/>
    </location>
</feature>
<organism evidence="1 2">
    <name type="scientific">Porites evermanni</name>
    <dbReference type="NCBI Taxonomy" id="104178"/>
    <lineage>
        <taxon>Eukaryota</taxon>
        <taxon>Metazoa</taxon>
        <taxon>Cnidaria</taxon>
        <taxon>Anthozoa</taxon>
        <taxon>Hexacorallia</taxon>
        <taxon>Scleractinia</taxon>
        <taxon>Fungiina</taxon>
        <taxon>Poritidae</taxon>
        <taxon>Porites</taxon>
    </lineage>
</organism>
<evidence type="ECO:0000313" key="1">
    <source>
        <dbReference type="EMBL" id="CAH3025415.1"/>
    </source>
</evidence>
<reference evidence="1 2" key="1">
    <citation type="submission" date="2022-05" db="EMBL/GenBank/DDBJ databases">
        <authorList>
            <consortium name="Genoscope - CEA"/>
            <person name="William W."/>
        </authorList>
    </citation>
    <scope>NUCLEOTIDE SEQUENCE [LARGE SCALE GENOMIC DNA]</scope>
</reference>
<name>A0ABN8MC40_9CNID</name>
<comment type="caution">
    <text evidence="1">The sequence shown here is derived from an EMBL/GenBank/DDBJ whole genome shotgun (WGS) entry which is preliminary data.</text>
</comment>
<dbReference type="Proteomes" id="UP001159427">
    <property type="component" value="Unassembled WGS sequence"/>
</dbReference>
<dbReference type="EMBL" id="CALNXI010000351">
    <property type="protein sequence ID" value="CAH3025415.1"/>
    <property type="molecule type" value="Genomic_DNA"/>
</dbReference>
<proteinExistence type="predicted"/>
<keyword evidence="2" id="KW-1185">Reference proteome</keyword>
<accession>A0ABN8MC40</accession>
<feature type="non-terminal residue" evidence="1">
    <location>
        <position position="1"/>
    </location>
</feature>
<protein>
    <submittedName>
        <fullName evidence="1">Uncharacterized protein</fullName>
    </submittedName>
</protein>
<evidence type="ECO:0000313" key="2">
    <source>
        <dbReference type="Proteomes" id="UP001159427"/>
    </source>
</evidence>
<gene>
    <name evidence="1" type="ORF">PEVE_00026025</name>
</gene>